<dbReference type="Gene3D" id="2.40.50.90">
    <property type="match status" value="1"/>
</dbReference>
<dbReference type="Pfam" id="PF00565">
    <property type="entry name" value="SNase"/>
    <property type="match status" value="1"/>
</dbReference>
<accession>A0A7V0XFR0</accession>
<evidence type="ECO:0000256" key="3">
    <source>
        <dbReference type="ARBA" id="ARBA00022801"/>
    </source>
</evidence>
<proteinExistence type="predicted"/>
<dbReference type="PROSITE" id="PS50830">
    <property type="entry name" value="TNASE_3"/>
    <property type="match status" value="1"/>
</dbReference>
<evidence type="ECO:0000313" key="6">
    <source>
        <dbReference type="EMBL" id="HDQ99951.1"/>
    </source>
</evidence>
<dbReference type="GO" id="GO:0004519">
    <property type="term" value="F:endonuclease activity"/>
    <property type="evidence" value="ECO:0007669"/>
    <property type="project" value="UniProtKB-KW"/>
</dbReference>
<dbReference type="SMART" id="SM00318">
    <property type="entry name" value="SNc"/>
    <property type="match status" value="1"/>
</dbReference>
<evidence type="ECO:0000259" key="5">
    <source>
        <dbReference type="PROSITE" id="PS50830"/>
    </source>
</evidence>
<dbReference type="InterPro" id="IPR035437">
    <property type="entry name" value="SNase_OB-fold_sf"/>
</dbReference>
<dbReference type="PANTHER" id="PTHR12302">
    <property type="entry name" value="EBNA2 BINDING PROTEIN P100"/>
    <property type="match status" value="1"/>
</dbReference>
<evidence type="ECO:0000256" key="4">
    <source>
        <dbReference type="SAM" id="SignalP"/>
    </source>
</evidence>
<dbReference type="AlphaFoldDB" id="A0A7V0XFR0"/>
<dbReference type="InterPro" id="IPR016071">
    <property type="entry name" value="Staphylococal_nuclease_OB-fold"/>
</dbReference>
<protein>
    <recommendedName>
        <fullName evidence="5">TNase-like domain-containing protein</fullName>
    </recommendedName>
</protein>
<feature type="chain" id="PRO_5031355157" description="TNase-like domain-containing protein" evidence="4">
    <location>
        <begin position="17"/>
        <end position="265"/>
    </location>
</feature>
<keyword evidence="2" id="KW-0255">Endonuclease</keyword>
<name>A0A7V0XFR0_UNCW3</name>
<dbReference type="GO" id="GO:0016787">
    <property type="term" value="F:hydrolase activity"/>
    <property type="evidence" value="ECO:0007669"/>
    <property type="project" value="UniProtKB-KW"/>
</dbReference>
<feature type="signal peptide" evidence="4">
    <location>
        <begin position="1"/>
        <end position="16"/>
    </location>
</feature>
<dbReference type="PANTHER" id="PTHR12302:SF3">
    <property type="entry name" value="SERINE_THREONINE-PROTEIN KINASE 31"/>
    <property type="match status" value="1"/>
</dbReference>
<dbReference type="Proteomes" id="UP000885672">
    <property type="component" value="Unassembled WGS sequence"/>
</dbReference>
<reference evidence="6" key="1">
    <citation type="journal article" date="2020" name="mSystems">
        <title>Genome- and Community-Level Interaction Insights into Carbon Utilization and Element Cycling Functions of Hydrothermarchaeota in Hydrothermal Sediment.</title>
        <authorList>
            <person name="Zhou Z."/>
            <person name="Liu Y."/>
            <person name="Xu W."/>
            <person name="Pan J."/>
            <person name="Luo Z.H."/>
            <person name="Li M."/>
        </authorList>
    </citation>
    <scope>NUCLEOTIDE SEQUENCE [LARGE SCALE GENOMIC DNA]</scope>
    <source>
        <strain evidence="6">SpSt-1182</strain>
    </source>
</reference>
<evidence type="ECO:0000256" key="1">
    <source>
        <dbReference type="ARBA" id="ARBA00022722"/>
    </source>
</evidence>
<evidence type="ECO:0000256" key="2">
    <source>
        <dbReference type="ARBA" id="ARBA00022759"/>
    </source>
</evidence>
<keyword evidence="1" id="KW-0540">Nuclease</keyword>
<organism evidence="6">
    <name type="scientific">candidate division WOR-3 bacterium</name>
    <dbReference type="NCBI Taxonomy" id="2052148"/>
    <lineage>
        <taxon>Bacteria</taxon>
        <taxon>Bacteria division WOR-3</taxon>
    </lineage>
</organism>
<keyword evidence="3" id="KW-0378">Hydrolase</keyword>
<sequence length="265" mass="29794">MLRIMACCCLLASALAADEAVEVVHVHDGDTFLTEDGRSVRLLGIDAAETYEAGGDVAGEMLEKYVLGRKVRLESDRSDTDHFGRLLRWVWVGDTNVNLLMARNGYAEVRLFQEGLKYEDTLRALGEEAARLGRGLWAFNVYTPPSIALIRERVKRDNPTDPGVIHWSEAADYMGKAAVVEGDIVRTYQSQRVLFLNFHEDYRNTFFAAIFTSELPRFPTDAKDYYLGKRVRITGIIKEYRGAPEIIVSVPEQIEVLGPATDTEN</sequence>
<gene>
    <name evidence="6" type="ORF">ENN51_06685</name>
</gene>
<keyword evidence="4" id="KW-0732">Signal</keyword>
<comment type="caution">
    <text evidence="6">The sequence shown here is derived from an EMBL/GenBank/DDBJ whole genome shotgun (WGS) entry which is preliminary data.</text>
</comment>
<dbReference type="SUPFAM" id="SSF50199">
    <property type="entry name" value="Staphylococcal nuclease"/>
    <property type="match status" value="1"/>
</dbReference>
<feature type="domain" description="TNase-like" evidence="5">
    <location>
        <begin position="17"/>
        <end position="139"/>
    </location>
</feature>
<dbReference type="EMBL" id="DSBX01000253">
    <property type="protein sequence ID" value="HDQ99951.1"/>
    <property type="molecule type" value="Genomic_DNA"/>
</dbReference>